<protein>
    <submittedName>
        <fullName evidence="1">Uncharacterized protein</fullName>
    </submittedName>
</protein>
<evidence type="ECO:0000313" key="1">
    <source>
        <dbReference type="EMBL" id="TDK61777.1"/>
    </source>
</evidence>
<sequence>MDIIESSYIDLAETPSAFQKEVKETLLEWDYKLLCVRRIKSNPYGNITQYQYTAFMHCRTFEWLELCELIVNDDVGETEIVSKKMYIDDIKEFLKFCPELFK</sequence>
<proteinExistence type="predicted"/>
<gene>
    <name evidence="1" type="ORF">E2K98_12875</name>
</gene>
<dbReference type="RefSeq" id="WP_133334627.1">
    <property type="nucleotide sequence ID" value="NZ_SMYO01000005.1"/>
</dbReference>
<dbReference type="EMBL" id="SMYO01000005">
    <property type="protein sequence ID" value="TDK61777.1"/>
    <property type="molecule type" value="Genomic_DNA"/>
</dbReference>
<dbReference type="Proteomes" id="UP000295132">
    <property type="component" value="Unassembled WGS sequence"/>
</dbReference>
<reference evidence="1 2" key="1">
    <citation type="submission" date="2019-03" db="EMBL/GenBank/DDBJ databases">
        <title>Bacillus niacini sp. nov. a Nicotinate-Metabolizing Mesophile Isolated from Soil.</title>
        <authorList>
            <person name="Zhang G."/>
        </authorList>
    </citation>
    <scope>NUCLEOTIDE SEQUENCE [LARGE SCALE GENOMIC DNA]</scope>
    <source>
        <strain evidence="1 2">WN066</strain>
    </source>
</reference>
<name>A0A4R5VT48_9BACI</name>
<organism evidence="1 2">
    <name type="scientific">Bacillus salipaludis</name>
    <dbReference type="NCBI Taxonomy" id="2547811"/>
    <lineage>
        <taxon>Bacteria</taxon>
        <taxon>Bacillati</taxon>
        <taxon>Bacillota</taxon>
        <taxon>Bacilli</taxon>
        <taxon>Bacillales</taxon>
        <taxon>Bacillaceae</taxon>
        <taxon>Bacillus</taxon>
    </lineage>
</organism>
<comment type="caution">
    <text evidence="1">The sequence shown here is derived from an EMBL/GenBank/DDBJ whole genome shotgun (WGS) entry which is preliminary data.</text>
</comment>
<evidence type="ECO:0000313" key="2">
    <source>
        <dbReference type="Proteomes" id="UP000295132"/>
    </source>
</evidence>
<dbReference type="AlphaFoldDB" id="A0A4R5VT48"/>
<accession>A0A4R5VT48</accession>